<dbReference type="InterPro" id="IPR019734">
    <property type="entry name" value="TPR_rpt"/>
</dbReference>
<dbReference type="SMART" id="SM00382">
    <property type="entry name" value="AAA"/>
    <property type="match status" value="1"/>
</dbReference>
<dbReference type="AlphaFoldDB" id="A0A1I0Z7K2"/>
<dbReference type="SUPFAM" id="SSF48452">
    <property type="entry name" value="TPR-like"/>
    <property type="match status" value="1"/>
</dbReference>
<evidence type="ECO:0000313" key="3">
    <source>
        <dbReference type="EMBL" id="SFB21739.1"/>
    </source>
</evidence>
<dbReference type="PRINTS" id="PR00364">
    <property type="entry name" value="DISEASERSIST"/>
</dbReference>
<gene>
    <name evidence="3" type="ORF">SAMN05421867_11030</name>
</gene>
<organism evidence="3 4">
    <name type="scientific">Cellulomonas marina</name>
    <dbReference type="NCBI Taxonomy" id="988821"/>
    <lineage>
        <taxon>Bacteria</taxon>
        <taxon>Bacillati</taxon>
        <taxon>Actinomycetota</taxon>
        <taxon>Actinomycetes</taxon>
        <taxon>Micrococcales</taxon>
        <taxon>Cellulomonadaceae</taxon>
        <taxon>Cellulomonas</taxon>
    </lineage>
</organism>
<dbReference type="PANTHER" id="PTHR47691:SF3">
    <property type="entry name" value="HTH-TYPE TRANSCRIPTIONAL REGULATOR RV0890C-RELATED"/>
    <property type="match status" value="1"/>
</dbReference>
<dbReference type="Gene3D" id="1.10.10.10">
    <property type="entry name" value="Winged helix-like DNA-binding domain superfamily/Winged helix DNA-binding domain"/>
    <property type="match status" value="1"/>
</dbReference>
<dbReference type="Pfam" id="PF13560">
    <property type="entry name" value="HTH_31"/>
    <property type="match status" value="1"/>
</dbReference>
<dbReference type="PANTHER" id="PTHR47691">
    <property type="entry name" value="REGULATOR-RELATED"/>
    <property type="match status" value="1"/>
</dbReference>
<name>A0A1I0Z7K2_9CELL</name>
<dbReference type="Gene3D" id="1.10.260.40">
    <property type="entry name" value="lambda repressor-like DNA-binding domains"/>
    <property type="match status" value="1"/>
</dbReference>
<feature type="region of interest" description="Disordered" evidence="1">
    <location>
        <begin position="486"/>
        <end position="509"/>
    </location>
</feature>
<dbReference type="InterPro" id="IPR003593">
    <property type="entry name" value="AAA+_ATPase"/>
</dbReference>
<dbReference type="SMART" id="SM00530">
    <property type="entry name" value="HTH_XRE"/>
    <property type="match status" value="1"/>
</dbReference>
<dbReference type="InterPro" id="IPR001387">
    <property type="entry name" value="Cro/C1-type_HTH"/>
</dbReference>
<accession>A0A1I0Z7K2</accession>
<feature type="region of interest" description="Disordered" evidence="1">
    <location>
        <begin position="1"/>
        <end position="40"/>
    </location>
</feature>
<keyword evidence="4" id="KW-1185">Reference proteome</keyword>
<evidence type="ECO:0000256" key="1">
    <source>
        <dbReference type="SAM" id="MobiDB-lite"/>
    </source>
</evidence>
<dbReference type="CDD" id="cd00093">
    <property type="entry name" value="HTH_XRE"/>
    <property type="match status" value="1"/>
</dbReference>
<evidence type="ECO:0000313" key="4">
    <source>
        <dbReference type="Proteomes" id="UP000199012"/>
    </source>
</evidence>
<dbReference type="Gene3D" id="3.40.50.300">
    <property type="entry name" value="P-loop containing nucleotide triphosphate hydrolases"/>
    <property type="match status" value="1"/>
</dbReference>
<dbReference type="InterPro" id="IPR023193">
    <property type="entry name" value="EPSP_synthase_CS"/>
</dbReference>
<dbReference type="PROSITE" id="PS00104">
    <property type="entry name" value="EPSP_SYNTHASE_1"/>
    <property type="match status" value="1"/>
</dbReference>
<dbReference type="EMBL" id="FOKA01000010">
    <property type="protein sequence ID" value="SFB21739.1"/>
    <property type="molecule type" value="Genomic_DNA"/>
</dbReference>
<sequence length="800" mass="85203">MLLVPVCRGPSDRAPGVLQSGDEGAGHQEDVRKNRRRKGSVVPAPTAIGELVRRERLARDLTLEALAERSGVSDRAIGDIERGVSAVPQRRTVLALADGLELRPAERERFVEAVRRARSDEEGPTVESARPHRPDDFTGRAEELAVLVDLLRGTGTGAATGAATGAGTGAGRTVVLSGPPGAGKTSLALEAVRRAFPDLPAPLFVNLAGATTRPLTPLGVLQVLLRQVPGAPEVPAGFDAALAGWADVARSAPRVLVLDDAATESQVRVVLAAGGDARVVATSRRSLAGLEGVRHLRVGPLPRAGSTAFLRTAIPERQGAASDLDALAELCGDLPLALRIVAGRVAAQPARDAAHMISRLRSDDRRLRLLTAGDLEVERAFATSYALLDEEQQRDFRDLALLPAASFSAAAAAAVRGRDEEDAADGLEELVHLGLLEPLDRARYRLHDLLRLFARARLHEHPEEERAGAETLARWYVTTAARAGSHVAGPGLPAPRSGPPPQLELSPSSADAWLQEEADGWLAALRTVATVEDPRVLLDDLARILPFSNRYTAWSGWPEVHAIAVAAALAAGDHHAEAEIRTGIAWTMVNVTFDYREARRTARAAIAAAEKVRAVAVQARALLQLGVAEMRLGSAEACEASLRRAVALYATVDDPAGFLDARVLLARFVLLADPARAVGELRSVLDELPRLDEVPAVSADDRYFLRQSVMLTLARSLTAAGRWREAVPLVSDALALVREQAGAGEELARGLAERARALHAGGEHAAALVDYRAALDAAGRHRPQFWADEIEAAIRAIEET</sequence>
<dbReference type="InterPro" id="IPR036388">
    <property type="entry name" value="WH-like_DNA-bd_sf"/>
</dbReference>
<protein>
    <submittedName>
        <fullName evidence="3">Helix-turn-helix domain-containing protein</fullName>
    </submittedName>
</protein>
<reference evidence="3 4" key="1">
    <citation type="submission" date="2016-10" db="EMBL/GenBank/DDBJ databases">
        <authorList>
            <person name="de Groot N.N."/>
        </authorList>
    </citation>
    <scope>NUCLEOTIDE SEQUENCE [LARGE SCALE GENOMIC DNA]</scope>
    <source>
        <strain evidence="3 4">CGMCC 4.6945</strain>
    </source>
</reference>
<dbReference type="STRING" id="988821.SAMN05421867_11030"/>
<dbReference type="SUPFAM" id="SSF47413">
    <property type="entry name" value="lambda repressor-like DNA-binding domains"/>
    <property type="match status" value="1"/>
</dbReference>
<dbReference type="InterPro" id="IPR027417">
    <property type="entry name" value="P-loop_NTPase"/>
</dbReference>
<dbReference type="SUPFAM" id="SSF52540">
    <property type="entry name" value="P-loop containing nucleoside triphosphate hydrolases"/>
    <property type="match status" value="1"/>
</dbReference>
<dbReference type="InterPro" id="IPR011990">
    <property type="entry name" value="TPR-like_helical_dom_sf"/>
</dbReference>
<feature type="region of interest" description="Disordered" evidence="1">
    <location>
        <begin position="116"/>
        <end position="136"/>
    </location>
</feature>
<feature type="domain" description="HTH cro/C1-type" evidence="2">
    <location>
        <begin position="52"/>
        <end position="107"/>
    </location>
</feature>
<proteinExistence type="predicted"/>
<dbReference type="GO" id="GO:0003677">
    <property type="term" value="F:DNA binding"/>
    <property type="evidence" value="ECO:0007669"/>
    <property type="project" value="InterPro"/>
</dbReference>
<dbReference type="Proteomes" id="UP000199012">
    <property type="component" value="Unassembled WGS sequence"/>
</dbReference>
<dbReference type="SMART" id="SM00028">
    <property type="entry name" value="TPR"/>
    <property type="match status" value="2"/>
</dbReference>
<dbReference type="InterPro" id="IPR010982">
    <property type="entry name" value="Lambda_DNA-bd_dom_sf"/>
</dbReference>
<dbReference type="PROSITE" id="PS50943">
    <property type="entry name" value="HTH_CROC1"/>
    <property type="match status" value="1"/>
</dbReference>
<dbReference type="Gene3D" id="1.25.40.10">
    <property type="entry name" value="Tetratricopeptide repeat domain"/>
    <property type="match status" value="2"/>
</dbReference>
<feature type="compositionally biased region" description="Pro residues" evidence="1">
    <location>
        <begin position="492"/>
        <end position="502"/>
    </location>
</feature>
<evidence type="ECO:0000259" key="2">
    <source>
        <dbReference type="PROSITE" id="PS50943"/>
    </source>
</evidence>